<accession>A8AEG1</accession>
<evidence type="ECO:0000313" key="1">
    <source>
        <dbReference type="EMBL" id="ABV11873.1"/>
    </source>
</evidence>
<evidence type="ECO:0000313" key="2">
    <source>
        <dbReference type="Proteomes" id="UP000008148"/>
    </source>
</evidence>
<protein>
    <submittedName>
        <fullName evidence="1">Uncharacterized protein</fullName>
    </submittedName>
</protein>
<reference evidence="1 2" key="1">
    <citation type="submission" date="2007-08" db="EMBL/GenBank/DDBJ databases">
        <authorList>
            <consortium name="The Citrobacter koseri Genome Sequencing Project"/>
            <person name="McClelland M."/>
            <person name="Sanderson E.K."/>
            <person name="Porwollik S."/>
            <person name="Spieth J."/>
            <person name="Clifton W.S."/>
            <person name="Latreille P."/>
            <person name="Courtney L."/>
            <person name="Wang C."/>
            <person name="Pepin K."/>
            <person name="Bhonagiri V."/>
            <person name="Nash W."/>
            <person name="Johnson M."/>
            <person name="Thiruvilangam P."/>
            <person name="Wilson R."/>
        </authorList>
    </citation>
    <scope>NUCLEOTIDE SEQUENCE [LARGE SCALE GENOMIC DNA]</scope>
    <source>
        <strain evidence="2">ATCC BAA-895 / CDC 4225-83 / SGSC4696</strain>
    </source>
</reference>
<dbReference type="EMBL" id="CP000822">
    <property type="protein sequence ID" value="ABV11873.1"/>
    <property type="molecule type" value="Genomic_DNA"/>
</dbReference>
<organism evidence="1 2">
    <name type="scientific">Citrobacter koseri (strain ATCC BAA-895 / CDC 4225-83 / SGSC4696)</name>
    <dbReference type="NCBI Taxonomy" id="290338"/>
    <lineage>
        <taxon>Bacteria</taxon>
        <taxon>Pseudomonadati</taxon>
        <taxon>Pseudomonadota</taxon>
        <taxon>Gammaproteobacteria</taxon>
        <taxon>Enterobacterales</taxon>
        <taxon>Enterobacteriaceae</taxon>
        <taxon>Citrobacter</taxon>
    </lineage>
</organism>
<dbReference type="HOGENOM" id="CLU_3267687_0_0_6"/>
<dbReference type="STRING" id="290338.CKO_00721"/>
<proteinExistence type="predicted"/>
<gene>
    <name evidence="1" type="ordered locus">CKO_00721</name>
</gene>
<dbReference type="AlphaFoldDB" id="A8AEG1"/>
<dbReference type="KEGG" id="cko:CKO_00721"/>
<dbReference type="Proteomes" id="UP000008148">
    <property type="component" value="Chromosome"/>
</dbReference>
<name>A8AEG1_CITK8</name>
<sequence length="41" mass="4637">MVGNKNILSPSSRPLLSNFLISCDVSLSRRRGNKEDYKNLN</sequence>
<keyword evidence="2" id="KW-1185">Reference proteome</keyword>